<evidence type="ECO:0000313" key="1">
    <source>
        <dbReference type="EMBL" id="MDN4517243.1"/>
    </source>
</evidence>
<keyword evidence="2" id="KW-1185">Reference proteome</keyword>
<proteinExistence type="predicted"/>
<sequence length="142" mass="15550">MWSGLDNVSDAVRGGLTTGLSDAFTRRRRFATMRSSRPARPAEASRISSARVESMVMMLTSAVPVMATLTPNNDGGELVFRYRRRLQRTGPTRNGGVTTCPVEVLVVWWVMGICTPRELEWCIRIGPAASSDVVSVGAFAWS</sequence>
<dbReference type="EMBL" id="JAUHTC010000022">
    <property type="protein sequence ID" value="MDN4517243.1"/>
    <property type="molecule type" value="Genomic_DNA"/>
</dbReference>
<protein>
    <submittedName>
        <fullName evidence="1">Uncharacterized protein</fullName>
    </submittedName>
</protein>
<reference evidence="1" key="1">
    <citation type="submission" date="2023-07" db="EMBL/GenBank/DDBJ databases">
        <title>Degradation of tert-butanol by M. austroafricanum TBA100.</title>
        <authorList>
            <person name="Helbich S."/>
            <person name="Vainshtein Y."/>
        </authorList>
    </citation>
    <scope>NUCLEOTIDE SEQUENCE</scope>
    <source>
        <strain evidence="1">TBA100</strain>
    </source>
</reference>
<gene>
    <name evidence="1" type="ORF">QYF68_05320</name>
</gene>
<evidence type="ECO:0000313" key="2">
    <source>
        <dbReference type="Proteomes" id="UP001172687"/>
    </source>
</evidence>
<comment type="caution">
    <text evidence="1">The sequence shown here is derived from an EMBL/GenBank/DDBJ whole genome shotgun (WGS) entry which is preliminary data.</text>
</comment>
<name>A0ABT8H918_MYCAO</name>
<accession>A0ABT8H918</accession>
<dbReference type="Proteomes" id="UP001172687">
    <property type="component" value="Unassembled WGS sequence"/>
</dbReference>
<organism evidence="1 2">
    <name type="scientific">Mycolicibacterium austroafricanum</name>
    <name type="common">Mycobacterium austroafricanum</name>
    <dbReference type="NCBI Taxonomy" id="39687"/>
    <lineage>
        <taxon>Bacteria</taxon>
        <taxon>Bacillati</taxon>
        <taxon>Actinomycetota</taxon>
        <taxon>Actinomycetes</taxon>
        <taxon>Mycobacteriales</taxon>
        <taxon>Mycobacteriaceae</taxon>
        <taxon>Mycolicibacterium</taxon>
    </lineage>
</organism>